<dbReference type="EMBL" id="UZAN01044175">
    <property type="protein sequence ID" value="VDP80187.1"/>
    <property type="molecule type" value="Genomic_DNA"/>
</dbReference>
<proteinExistence type="predicted"/>
<dbReference type="SUPFAM" id="SSF54001">
    <property type="entry name" value="Cysteine proteinases"/>
    <property type="match status" value="1"/>
</dbReference>
<dbReference type="GO" id="GO:0006508">
    <property type="term" value="P:proteolysis"/>
    <property type="evidence" value="ECO:0007669"/>
    <property type="project" value="InterPro"/>
</dbReference>
<protein>
    <submittedName>
        <fullName evidence="4">Pept_C1 domain-containing protein</fullName>
    </submittedName>
</protein>
<feature type="domain" description="Peptidase C1A papain C-terminal" evidence="1">
    <location>
        <begin position="78"/>
        <end position="246"/>
    </location>
</feature>
<keyword evidence="3" id="KW-1185">Reference proteome</keyword>
<gene>
    <name evidence="2" type="ORF">ECPE_LOCUS7104</name>
</gene>
<dbReference type="SMART" id="SM00645">
    <property type="entry name" value="Pept_C1"/>
    <property type="match status" value="1"/>
</dbReference>
<dbReference type="GO" id="GO:0008234">
    <property type="term" value="F:cysteine-type peptidase activity"/>
    <property type="evidence" value="ECO:0007669"/>
    <property type="project" value="InterPro"/>
</dbReference>
<organism evidence="4">
    <name type="scientific">Echinostoma caproni</name>
    <dbReference type="NCBI Taxonomy" id="27848"/>
    <lineage>
        <taxon>Eukaryota</taxon>
        <taxon>Metazoa</taxon>
        <taxon>Spiralia</taxon>
        <taxon>Lophotrochozoa</taxon>
        <taxon>Platyhelminthes</taxon>
        <taxon>Trematoda</taxon>
        <taxon>Digenea</taxon>
        <taxon>Plagiorchiida</taxon>
        <taxon>Echinostomata</taxon>
        <taxon>Echinostomatoidea</taxon>
        <taxon>Echinostomatidae</taxon>
        <taxon>Echinostoma</taxon>
    </lineage>
</organism>
<dbReference type="OrthoDB" id="640249at2759"/>
<dbReference type="WBParaSite" id="ECPE_0000711901-mRNA-1">
    <property type="protein sequence ID" value="ECPE_0000711901-mRNA-1"/>
    <property type="gene ID" value="ECPE_0000711901"/>
</dbReference>
<evidence type="ECO:0000259" key="1">
    <source>
        <dbReference type="SMART" id="SM00645"/>
    </source>
</evidence>
<name>A0A183AJG9_9TREM</name>
<accession>A0A183AJG9</accession>
<reference evidence="4" key="1">
    <citation type="submission" date="2016-06" db="UniProtKB">
        <authorList>
            <consortium name="WormBaseParasite"/>
        </authorList>
    </citation>
    <scope>IDENTIFICATION</scope>
</reference>
<reference evidence="2 3" key="2">
    <citation type="submission" date="2018-11" db="EMBL/GenBank/DDBJ databases">
        <authorList>
            <consortium name="Pathogen Informatics"/>
        </authorList>
    </citation>
    <scope>NUCLEOTIDE SEQUENCE [LARGE SCALE GENOMIC DNA]</scope>
    <source>
        <strain evidence="2 3">Egypt</strain>
    </source>
</reference>
<dbReference type="Pfam" id="PF00112">
    <property type="entry name" value="Peptidase_C1"/>
    <property type="match status" value="1"/>
</dbReference>
<evidence type="ECO:0000313" key="2">
    <source>
        <dbReference type="EMBL" id="VDP80187.1"/>
    </source>
</evidence>
<sequence>TVNLIRVISNNLPHFNHNDCIFCTSLRPIVRCQLEGSSIKTIQECDRVQTTLGALFETPEQRNSRRPTGHHNAINCDLPKSFDAQIRDQSSCGSCWYSMTNRTCIDSNGRLTADLSALDLIGCCCPYCGLGCRGGFPVETGIVTGGSLENPTGCSLYPFPKCDHQGTSKKLKTCPTKRYNTPDCPTEYQAGYNRTYEDEYHAVRMFGWGEDNGEKHGLLANSENGFFRIRLGVNESGIESRSNAGVPRV</sequence>
<dbReference type="Gene3D" id="3.90.70.10">
    <property type="entry name" value="Cysteine proteinases"/>
    <property type="match status" value="2"/>
</dbReference>
<dbReference type="InterPro" id="IPR038765">
    <property type="entry name" value="Papain-like_cys_pep_sf"/>
</dbReference>
<dbReference type="InterPro" id="IPR000668">
    <property type="entry name" value="Peptidase_C1A_C"/>
</dbReference>
<evidence type="ECO:0000313" key="4">
    <source>
        <dbReference type="WBParaSite" id="ECPE_0000711901-mRNA-1"/>
    </source>
</evidence>
<evidence type="ECO:0000313" key="3">
    <source>
        <dbReference type="Proteomes" id="UP000272942"/>
    </source>
</evidence>
<dbReference type="AlphaFoldDB" id="A0A183AJG9"/>
<dbReference type="Proteomes" id="UP000272942">
    <property type="component" value="Unassembled WGS sequence"/>
</dbReference>